<accession>A0A0S7BFM8</accession>
<dbReference type="EMBL" id="DF967972">
    <property type="protein sequence ID" value="GAP13302.1"/>
    <property type="molecule type" value="Genomic_DNA"/>
</dbReference>
<dbReference type="Proteomes" id="UP000055060">
    <property type="component" value="Unassembled WGS sequence"/>
</dbReference>
<reference evidence="1" key="1">
    <citation type="submission" date="2015-07" db="EMBL/GenBank/DDBJ databases">
        <title>Draft Genome Sequences of Anaerolinea thermolimosa IMO-1, Bellilinea caldifistulae GOMI-1, Leptolinea tardivitalis YMTK-2, Levilinea saccharolytica KIBI-1,Longilinea arvoryzae KOME-1, Previously Described as Members of the Anaerolineaceae (Chloroflexi).</title>
        <authorList>
            <person name="Sekiguchi Y."/>
            <person name="Ohashi A."/>
            <person name="Matsuura N."/>
            <person name="Tourlousse M.D."/>
        </authorList>
    </citation>
    <scope>NUCLEOTIDE SEQUENCE [LARGE SCALE GENOMIC DNA]</scope>
    <source>
        <strain evidence="1">KOME-1</strain>
    </source>
</reference>
<keyword evidence="2" id="KW-1185">Reference proteome</keyword>
<gene>
    <name evidence="1" type="ORF">LARV_01055</name>
</gene>
<sequence>MRMKRWMPLLLVVVLAAGGFAGFSVIGKVSAANSTPTATSAVTATATSASASTKTPAASQTTQTLGRGLKGDRAVYTREELATALGITSDALVKAQTQAETAALAKAVSDGLITQAQADEITANGSAFPLGERWGAWLSAKGIDFDSFLADALGISKDALTAARSKALDTHLSALVASGSLTQDQADLIEARQALAASDKFTGAMQSAFESAVAQAVKDGTITQAQADLLLAKAADTSGFGLGWGGMNGMEGGRHGR</sequence>
<proteinExistence type="predicted"/>
<dbReference type="AlphaFoldDB" id="A0A0S7BFM8"/>
<name>A0A0S7BFM8_9CHLR</name>
<protein>
    <submittedName>
        <fullName evidence="1">Uncharacterized protein</fullName>
    </submittedName>
</protein>
<dbReference type="RefSeq" id="WP_075072649.1">
    <property type="nucleotide sequence ID" value="NZ_DF967972.1"/>
</dbReference>
<evidence type="ECO:0000313" key="1">
    <source>
        <dbReference type="EMBL" id="GAP13302.1"/>
    </source>
</evidence>
<organism evidence="1">
    <name type="scientific">Longilinea arvoryzae</name>
    <dbReference type="NCBI Taxonomy" id="360412"/>
    <lineage>
        <taxon>Bacteria</taxon>
        <taxon>Bacillati</taxon>
        <taxon>Chloroflexota</taxon>
        <taxon>Anaerolineae</taxon>
        <taxon>Anaerolineales</taxon>
        <taxon>Anaerolineaceae</taxon>
        <taxon>Longilinea</taxon>
    </lineage>
</organism>
<evidence type="ECO:0000313" key="2">
    <source>
        <dbReference type="Proteomes" id="UP000055060"/>
    </source>
</evidence>